<sequence length="93" mass="10759">MLFTNGRTASVTQPEVLEKKHWLIRGASTPPFKGQLAFCKRLINPRRSFPNLSGNRSVLWWDHVIILLLSYKIGKWHGPVVHVHQLRHGAWLL</sequence>
<dbReference type="EMBL" id="BSYO01000025">
    <property type="protein sequence ID" value="GMH23038.1"/>
    <property type="molecule type" value="Genomic_DNA"/>
</dbReference>
<evidence type="ECO:0000313" key="2">
    <source>
        <dbReference type="Proteomes" id="UP001279734"/>
    </source>
</evidence>
<dbReference type="Proteomes" id="UP001279734">
    <property type="component" value="Unassembled WGS sequence"/>
</dbReference>
<keyword evidence="2" id="KW-1185">Reference proteome</keyword>
<evidence type="ECO:0000313" key="1">
    <source>
        <dbReference type="EMBL" id="GMH23038.1"/>
    </source>
</evidence>
<name>A0AAD3XZ70_NEPGR</name>
<organism evidence="1 2">
    <name type="scientific">Nepenthes gracilis</name>
    <name type="common">Slender pitcher plant</name>
    <dbReference type="NCBI Taxonomy" id="150966"/>
    <lineage>
        <taxon>Eukaryota</taxon>
        <taxon>Viridiplantae</taxon>
        <taxon>Streptophyta</taxon>
        <taxon>Embryophyta</taxon>
        <taxon>Tracheophyta</taxon>
        <taxon>Spermatophyta</taxon>
        <taxon>Magnoliopsida</taxon>
        <taxon>eudicotyledons</taxon>
        <taxon>Gunneridae</taxon>
        <taxon>Pentapetalae</taxon>
        <taxon>Caryophyllales</taxon>
        <taxon>Nepenthaceae</taxon>
        <taxon>Nepenthes</taxon>
    </lineage>
</organism>
<gene>
    <name evidence="1" type="ORF">Nepgr_024881</name>
</gene>
<comment type="caution">
    <text evidence="1">The sequence shown here is derived from an EMBL/GenBank/DDBJ whole genome shotgun (WGS) entry which is preliminary data.</text>
</comment>
<reference evidence="1" key="1">
    <citation type="submission" date="2023-05" db="EMBL/GenBank/DDBJ databases">
        <title>Nepenthes gracilis genome sequencing.</title>
        <authorList>
            <person name="Fukushima K."/>
        </authorList>
    </citation>
    <scope>NUCLEOTIDE SEQUENCE</scope>
    <source>
        <strain evidence="1">SING2019-196</strain>
    </source>
</reference>
<proteinExistence type="predicted"/>
<accession>A0AAD3XZ70</accession>
<protein>
    <submittedName>
        <fullName evidence="1">Uncharacterized protein</fullName>
    </submittedName>
</protein>
<dbReference type="AlphaFoldDB" id="A0AAD3XZ70"/>